<protein>
    <submittedName>
        <fullName evidence="2">Uncharacterized protein</fullName>
    </submittedName>
</protein>
<dbReference type="Proteomes" id="UP001060414">
    <property type="component" value="Chromosome"/>
</dbReference>
<feature type="signal peptide" evidence="1">
    <location>
        <begin position="1"/>
        <end position="25"/>
    </location>
</feature>
<gene>
    <name evidence="2" type="ORF">L9S41_00650</name>
</gene>
<proteinExistence type="predicted"/>
<accession>A0ABY5ZLI0</accession>
<evidence type="ECO:0000256" key="1">
    <source>
        <dbReference type="SAM" id="SignalP"/>
    </source>
</evidence>
<dbReference type="EMBL" id="CP092109">
    <property type="protein sequence ID" value="UWZ79923.1"/>
    <property type="molecule type" value="Genomic_DNA"/>
</dbReference>
<sequence length="159" mass="16946">MKNNLFTTAAAIVLLGLFTPAAGLASTCIDFKGESSTNSLSGVMTLGSAQLQGNRGFRLRCGVQGVLQGFNEQDGSLYFRHTVACDDHTLFILDSHTHIKVDGDCQDQGLSGITGSFTEKSTMVGVDGPYTGWTGTARMTGKIDCEWNRMQISGKICAP</sequence>
<evidence type="ECO:0000313" key="2">
    <source>
        <dbReference type="EMBL" id="UWZ79923.1"/>
    </source>
</evidence>
<keyword evidence="1" id="KW-0732">Signal</keyword>
<evidence type="ECO:0000313" key="3">
    <source>
        <dbReference type="Proteomes" id="UP001060414"/>
    </source>
</evidence>
<keyword evidence="3" id="KW-1185">Reference proteome</keyword>
<organism evidence="2 3">
    <name type="scientific">Geoalkalibacter halelectricus</name>
    <dbReference type="NCBI Taxonomy" id="2847045"/>
    <lineage>
        <taxon>Bacteria</taxon>
        <taxon>Pseudomonadati</taxon>
        <taxon>Thermodesulfobacteriota</taxon>
        <taxon>Desulfuromonadia</taxon>
        <taxon>Desulfuromonadales</taxon>
        <taxon>Geoalkalibacteraceae</taxon>
        <taxon>Geoalkalibacter</taxon>
    </lineage>
</organism>
<feature type="chain" id="PRO_5045543502" evidence="1">
    <location>
        <begin position="26"/>
        <end position="159"/>
    </location>
</feature>
<name>A0ABY5ZLI0_9BACT</name>
<reference evidence="2" key="1">
    <citation type="journal article" date="2022" name="Environ. Microbiol.">
        <title>Geoalkalibacter halelectricus SAP #1 sp. nov. possessing extracellular electron transfer and mineral#reducing capabilities from a haloalkaline environment.</title>
        <authorList>
            <person name="Yadav S."/>
            <person name="Singh R."/>
            <person name="Sundharam S.S."/>
            <person name="Chaudhary S."/>
            <person name="Krishnamurthi S."/>
            <person name="Patil S.A."/>
        </authorList>
    </citation>
    <scope>NUCLEOTIDE SEQUENCE</scope>
    <source>
        <strain evidence="2">SAP-1</strain>
    </source>
</reference>
<dbReference type="RefSeq" id="WP_260748276.1">
    <property type="nucleotide sequence ID" value="NZ_CP092109.1"/>
</dbReference>